<gene>
    <name evidence="1" type="ORF">SDC9_139488</name>
</gene>
<organism evidence="1">
    <name type="scientific">bioreactor metagenome</name>
    <dbReference type="NCBI Taxonomy" id="1076179"/>
    <lineage>
        <taxon>unclassified sequences</taxon>
        <taxon>metagenomes</taxon>
        <taxon>ecological metagenomes</taxon>
    </lineage>
</organism>
<dbReference type="AlphaFoldDB" id="A0A645DUU3"/>
<protein>
    <submittedName>
        <fullName evidence="1">Uncharacterized protein</fullName>
    </submittedName>
</protein>
<sequence>MYPGCAYQRTQQRRNQRHVCHQRGNFYADRFFKGFLNGGVTHRTNKAQAYPLQKTQESKLLNILCKQGRKAGHDEPEHAG</sequence>
<evidence type="ECO:0000313" key="1">
    <source>
        <dbReference type="EMBL" id="MPM92353.1"/>
    </source>
</evidence>
<proteinExistence type="predicted"/>
<reference evidence="1" key="1">
    <citation type="submission" date="2019-08" db="EMBL/GenBank/DDBJ databases">
        <authorList>
            <person name="Kucharzyk K."/>
            <person name="Murdoch R.W."/>
            <person name="Higgins S."/>
            <person name="Loffler F."/>
        </authorList>
    </citation>
    <scope>NUCLEOTIDE SEQUENCE</scope>
</reference>
<dbReference type="EMBL" id="VSSQ01039302">
    <property type="protein sequence ID" value="MPM92353.1"/>
    <property type="molecule type" value="Genomic_DNA"/>
</dbReference>
<name>A0A645DUU3_9ZZZZ</name>
<comment type="caution">
    <text evidence="1">The sequence shown here is derived from an EMBL/GenBank/DDBJ whole genome shotgun (WGS) entry which is preliminary data.</text>
</comment>
<accession>A0A645DUU3</accession>